<evidence type="ECO:0000259" key="1">
    <source>
        <dbReference type="PROSITE" id="PS50925"/>
    </source>
</evidence>
<keyword evidence="3" id="KW-1185">Reference proteome</keyword>
<dbReference type="SMART" id="SM01034">
    <property type="entry name" value="BLUF"/>
    <property type="match status" value="1"/>
</dbReference>
<dbReference type="InterPro" id="IPR036046">
    <property type="entry name" value="Acylphosphatase-like_dom_sf"/>
</dbReference>
<proteinExistence type="predicted"/>
<dbReference type="OrthoDB" id="1122028at2"/>
<dbReference type="HOGENOM" id="CLU_097099_2_1_10"/>
<dbReference type="Gene3D" id="3.30.70.100">
    <property type="match status" value="1"/>
</dbReference>
<evidence type="ECO:0000313" key="2">
    <source>
        <dbReference type="EMBL" id="EHQ26203.1"/>
    </source>
</evidence>
<dbReference type="AlphaFoldDB" id="H1YF64"/>
<dbReference type="Proteomes" id="UP000002774">
    <property type="component" value="Chromosome"/>
</dbReference>
<reference evidence="2" key="1">
    <citation type="submission" date="2011-09" db="EMBL/GenBank/DDBJ databases">
        <title>The permanent draft genome of Mucilaginibacter paludis DSM 18603.</title>
        <authorList>
            <consortium name="US DOE Joint Genome Institute (JGI-PGF)"/>
            <person name="Lucas S."/>
            <person name="Han J."/>
            <person name="Lapidus A."/>
            <person name="Bruce D."/>
            <person name="Goodwin L."/>
            <person name="Pitluck S."/>
            <person name="Peters L."/>
            <person name="Kyrpides N."/>
            <person name="Mavromatis K."/>
            <person name="Ivanova N."/>
            <person name="Mikhailova N."/>
            <person name="Held B."/>
            <person name="Detter J.C."/>
            <person name="Tapia R."/>
            <person name="Han C."/>
            <person name="Land M."/>
            <person name="Hauser L."/>
            <person name="Markowitz V."/>
            <person name="Cheng J.-F."/>
            <person name="Hugenholtz P."/>
            <person name="Woyke T."/>
            <person name="Wu D."/>
            <person name="Tindall B."/>
            <person name="Brambilla E."/>
            <person name="Klenk H.-P."/>
            <person name="Eisen J.A."/>
        </authorList>
    </citation>
    <scope>NUCLEOTIDE SEQUENCE [LARGE SCALE GENOMIC DNA]</scope>
    <source>
        <strain evidence="2">DSM 18603</strain>
    </source>
</reference>
<dbReference type="SUPFAM" id="SSF54975">
    <property type="entry name" value="Acylphosphatase/BLUF domain-like"/>
    <property type="match status" value="1"/>
</dbReference>
<sequence>MYYVVYISTAARLMTDEDLIEILIKSRNNNFRLGITGVLLYHEGTFIQAIEGDKVVIDKLLNSICKDKRHFGLTIITEGIMETHAFPDWSMGFLSVDAETLSIIRGYKRLETIDAIGNEAARNQNHEALLFIKSFAQNNYPHAINQALQAR</sequence>
<dbReference type="RefSeq" id="WP_008506222.1">
    <property type="nucleotide sequence ID" value="NZ_CM001403.1"/>
</dbReference>
<organism evidence="2 3">
    <name type="scientific">Mucilaginibacter paludis DSM 18603</name>
    <dbReference type="NCBI Taxonomy" id="714943"/>
    <lineage>
        <taxon>Bacteria</taxon>
        <taxon>Pseudomonadati</taxon>
        <taxon>Bacteroidota</taxon>
        <taxon>Sphingobacteriia</taxon>
        <taxon>Sphingobacteriales</taxon>
        <taxon>Sphingobacteriaceae</taxon>
        <taxon>Mucilaginibacter</taxon>
    </lineage>
</organism>
<protein>
    <submittedName>
        <fullName evidence="2">BLUF domain protein</fullName>
    </submittedName>
</protein>
<dbReference type="InterPro" id="IPR007024">
    <property type="entry name" value="BLUF_domain"/>
</dbReference>
<feature type="domain" description="BLUF" evidence="1">
    <location>
        <begin position="1"/>
        <end position="92"/>
    </location>
</feature>
<dbReference type="EMBL" id="CM001403">
    <property type="protein sequence ID" value="EHQ26203.1"/>
    <property type="molecule type" value="Genomic_DNA"/>
</dbReference>
<dbReference type="PROSITE" id="PS50925">
    <property type="entry name" value="BLUF"/>
    <property type="match status" value="1"/>
</dbReference>
<dbReference type="Pfam" id="PF04940">
    <property type="entry name" value="BLUF"/>
    <property type="match status" value="1"/>
</dbReference>
<dbReference type="GO" id="GO:0071949">
    <property type="term" value="F:FAD binding"/>
    <property type="evidence" value="ECO:0007669"/>
    <property type="project" value="InterPro"/>
</dbReference>
<dbReference type="eggNOG" id="COG3431">
    <property type="taxonomic scope" value="Bacteria"/>
</dbReference>
<name>H1YF64_9SPHI</name>
<dbReference type="GO" id="GO:0009882">
    <property type="term" value="F:blue light photoreceptor activity"/>
    <property type="evidence" value="ECO:0007669"/>
    <property type="project" value="InterPro"/>
</dbReference>
<dbReference type="STRING" id="714943.Mucpa_2063"/>
<evidence type="ECO:0000313" key="3">
    <source>
        <dbReference type="Proteomes" id="UP000002774"/>
    </source>
</evidence>
<accession>H1YF64</accession>
<gene>
    <name evidence="2" type="ORF">Mucpa_2063</name>
</gene>